<proteinExistence type="predicted"/>
<sequence length="82" mass="9150">MELPIPGVNHPPVQHAEEWLQQVNLGHCRTAGVVARASYPHFTTRFGLRPIFWPVKGSFGNGRTGFQGNLTLMDLLSCCLQF</sequence>
<reference evidence="1" key="1">
    <citation type="submission" date="2021-05" db="EMBL/GenBank/DDBJ databases">
        <authorList>
            <person name="Pan Q."/>
            <person name="Jouanno E."/>
            <person name="Zahm M."/>
            <person name="Klopp C."/>
            <person name="Cabau C."/>
            <person name="Louis A."/>
            <person name="Berthelot C."/>
            <person name="Parey E."/>
            <person name="Roest Crollius H."/>
            <person name="Montfort J."/>
            <person name="Robinson-Rechavi M."/>
            <person name="Bouchez O."/>
            <person name="Lampietro C."/>
            <person name="Lopez Roques C."/>
            <person name="Donnadieu C."/>
            <person name="Postlethwait J."/>
            <person name="Bobe J."/>
            <person name="Dillon D."/>
            <person name="Chandos A."/>
            <person name="von Hippel F."/>
            <person name="Guiguen Y."/>
        </authorList>
    </citation>
    <scope>NUCLEOTIDE SEQUENCE</scope>
    <source>
        <strain evidence="1">YG-Jan2019</strain>
    </source>
</reference>
<evidence type="ECO:0000313" key="2">
    <source>
        <dbReference type="Proteomes" id="UP001157502"/>
    </source>
</evidence>
<dbReference type="EMBL" id="CM055748">
    <property type="protein sequence ID" value="KAJ7995236.1"/>
    <property type="molecule type" value="Genomic_DNA"/>
</dbReference>
<name>A0ACC2FVA6_DALPE</name>
<evidence type="ECO:0000313" key="1">
    <source>
        <dbReference type="EMBL" id="KAJ7995236.1"/>
    </source>
</evidence>
<accession>A0ACC2FVA6</accession>
<gene>
    <name evidence="1" type="ORF">DPEC_G00242440</name>
</gene>
<organism evidence="1 2">
    <name type="scientific">Dallia pectoralis</name>
    <name type="common">Alaska blackfish</name>
    <dbReference type="NCBI Taxonomy" id="75939"/>
    <lineage>
        <taxon>Eukaryota</taxon>
        <taxon>Metazoa</taxon>
        <taxon>Chordata</taxon>
        <taxon>Craniata</taxon>
        <taxon>Vertebrata</taxon>
        <taxon>Euteleostomi</taxon>
        <taxon>Actinopterygii</taxon>
        <taxon>Neopterygii</taxon>
        <taxon>Teleostei</taxon>
        <taxon>Protacanthopterygii</taxon>
        <taxon>Esociformes</taxon>
        <taxon>Umbridae</taxon>
        <taxon>Dallia</taxon>
    </lineage>
</organism>
<dbReference type="Proteomes" id="UP001157502">
    <property type="component" value="Chromosome 21"/>
</dbReference>
<protein>
    <submittedName>
        <fullName evidence="1">Uncharacterized protein</fullName>
    </submittedName>
</protein>
<keyword evidence="2" id="KW-1185">Reference proteome</keyword>
<comment type="caution">
    <text evidence="1">The sequence shown here is derived from an EMBL/GenBank/DDBJ whole genome shotgun (WGS) entry which is preliminary data.</text>
</comment>